<feature type="domain" description="DNA replication/recombination mediator RecO N-terminal" evidence="4">
    <location>
        <begin position="1"/>
        <end position="79"/>
    </location>
</feature>
<dbReference type="Gene3D" id="2.40.50.140">
    <property type="entry name" value="Nucleic acid-binding proteins"/>
    <property type="match status" value="1"/>
</dbReference>
<organism evidence="5 6">
    <name type="scientific">Candidatus Saganbacteria bacterium CG08_land_8_20_14_0_20_45_16</name>
    <dbReference type="NCBI Taxonomy" id="2014293"/>
    <lineage>
        <taxon>Bacteria</taxon>
        <taxon>Bacillati</taxon>
        <taxon>Saganbacteria</taxon>
    </lineage>
</organism>
<keyword evidence="1" id="KW-0227">DNA damage</keyword>
<comment type="caution">
    <text evidence="5">The sequence shown here is derived from an EMBL/GenBank/DDBJ whole genome shotgun (WGS) entry which is preliminary data.</text>
</comment>
<evidence type="ECO:0000256" key="3">
    <source>
        <dbReference type="ARBA" id="ARBA00023204"/>
    </source>
</evidence>
<evidence type="ECO:0000256" key="2">
    <source>
        <dbReference type="ARBA" id="ARBA00023172"/>
    </source>
</evidence>
<dbReference type="Pfam" id="PF11967">
    <property type="entry name" value="RecO_N"/>
    <property type="match status" value="1"/>
</dbReference>
<keyword evidence="2" id="KW-0233">DNA recombination</keyword>
<gene>
    <name evidence="5" type="primary">recO</name>
    <name evidence="5" type="ORF">COT42_02590</name>
</gene>
<sequence>MATYKTKAISLKTHSFAEADKLVTLFTREVGKVKAIAKGARRVPSCLAGRVEPLSYADFFIVKGRNLDIISQIEMIETFQFVRESETLLPTALYMIRLVDAGTLEGQPNPELFDLLLYSLAKFKKQLDPASVADDFARDFLVLEGIFQEELDPRCVLSEHLGRDLSLW</sequence>
<dbReference type="GO" id="GO:0043590">
    <property type="term" value="C:bacterial nucleoid"/>
    <property type="evidence" value="ECO:0007669"/>
    <property type="project" value="TreeGrafter"/>
</dbReference>
<reference evidence="5 6" key="1">
    <citation type="submission" date="2017-09" db="EMBL/GenBank/DDBJ databases">
        <title>Depth-based differentiation of microbial function through sediment-hosted aquifers and enrichment of novel symbionts in the deep terrestrial subsurface.</title>
        <authorList>
            <person name="Probst A.J."/>
            <person name="Ladd B."/>
            <person name="Jarett J.K."/>
            <person name="Geller-Mcgrath D.E."/>
            <person name="Sieber C.M."/>
            <person name="Emerson J.B."/>
            <person name="Anantharaman K."/>
            <person name="Thomas B.C."/>
            <person name="Malmstrom R."/>
            <person name="Stieglmeier M."/>
            <person name="Klingl A."/>
            <person name="Woyke T."/>
            <person name="Ryan C.M."/>
            <person name="Banfield J.F."/>
        </authorList>
    </citation>
    <scope>NUCLEOTIDE SEQUENCE [LARGE SCALE GENOMIC DNA]</scope>
    <source>
        <strain evidence="5">CG08_land_8_20_14_0_20_45_16</strain>
    </source>
</reference>
<evidence type="ECO:0000313" key="6">
    <source>
        <dbReference type="Proteomes" id="UP000231343"/>
    </source>
</evidence>
<dbReference type="Proteomes" id="UP000231343">
    <property type="component" value="Unassembled WGS sequence"/>
</dbReference>
<dbReference type="InterPro" id="IPR003717">
    <property type="entry name" value="RecO"/>
</dbReference>
<dbReference type="PANTHER" id="PTHR33991:SF1">
    <property type="entry name" value="DNA REPAIR PROTEIN RECO"/>
    <property type="match status" value="1"/>
</dbReference>
<evidence type="ECO:0000313" key="5">
    <source>
        <dbReference type="EMBL" id="PIS30607.1"/>
    </source>
</evidence>
<name>A0A2H0XZQ2_UNCSA</name>
<evidence type="ECO:0000256" key="1">
    <source>
        <dbReference type="ARBA" id="ARBA00022763"/>
    </source>
</evidence>
<dbReference type="AlphaFoldDB" id="A0A2H0XZQ2"/>
<dbReference type="SUPFAM" id="SSF57863">
    <property type="entry name" value="ArfGap/RecO-like zinc finger"/>
    <property type="match status" value="1"/>
</dbReference>
<proteinExistence type="predicted"/>
<dbReference type="GO" id="GO:0006310">
    <property type="term" value="P:DNA recombination"/>
    <property type="evidence" value="ECO:0007669"/>
    <property type="project" value="UniProtKB-KW"/>
</dbReference>
<dbReference type="InterPro" id="IPR022572">
    <property type="entry name" value="DNA_rep/recomb_RecO_N"/>
</dbReference>
<accession>A0A2H0XZQ2</accession>
<dbReference type="EMBL" id="PEYM01000052">
    <property type="protein sequence ID" value="PIS30607.1"/>
    <property type="molecule type" value="Genomic_DNA"/>
</dbReference>
<dbReference type="Pfam" id="PF02565">
    <property type="entry name" value="RecO_C"/>
    <property type="match status" value="1"/>
</dbReference>
<dbReference type="InterPro" id="IPR037278">
    <property type="entry name" value="ARFGAP/RecO"/>
</dbReference>
<dbReference type="InterPro" id="IPR012340">
    <property type="entry name" value="NA-bd_OB-fold"/>
</dbReference>
<keyword evidence="3" id="KW-0234">DNA repair</keyword>
<dbReference type="SUPFAM" id="SSF50249">
    <property type="entry name" value="Nucleic acid-binding proteins"/>
    <property type="match status" value="1"/>
</dbReference>
<protein>
    <submittedName>
        <fullName evidence="5">DNA repair protein RecO</fullName>
    </submittedName>
</protein>
<dbReference type="GO" id="GO:0006302">
    <property type="term" value="P:double-strand break repair"/>
    <property type="evidence" value="ECO:0007669"/>
    <property type="project" value="TreeGrafter"/>
</dbReference>
<dbReference type="NCBIfam" id="TIGR00613">
    <property type="entry name" value="reco"/>
    <property type="match status" value="1"/>
</dbReference>
<dbReference type="PANTHER" id="PTHR33991">
    <property type="entry name" value="DNA REPAIR PROTEIN RECO"/>
    <property type="match status" value="1"/>
</dbReference>
<evidence type="ECO:0000259" key="4">
    <source>
        <dbReference type="Pfam" id="PF11967"/>
    </source>
</evidence>